<gene>
    <name evidence="12" type="ORF">D2962_05265</name>
</gene>
<dbReference type="Pfam" id="PF02879">
    <property type="entry name" value="PGM_PMM_II"/>
    <property type="match status" value="1"/>
</dbReference>
<evidence type="ECO:0000313" key="12">
    <source>
        <dbReference type="EMBL" id="AYO30099.1"/>
    </source>
</evidence>
<protein>
    <submittedName>
        <fullName evidence="12">Phosphomannomutase/phosphoglucomutase</fullName>
    </submittedName>
</protein>
<dbReference type="InterPro" id="IPR036900">
    <property type="entry name" value="A-D-PHexomutase_C_sf"/>
</dbReference>
<dbReference type="EMBL" id="CP033169">
    <property type="protein sequence ID" value="AYO30099.1"/>
    <property type="molecule type" value="Genomic_DNA"/>
</dbReference>
<evidence type="ECO:0000256" key="1">
    <source>
        <dbReference type="ARBA" id="ARBA00001946"/>
    </source>
</evidence>
<dbReference type="GO" id="GO:0016868">
    <property type="term" value="F:intramolecular phosphotransferase activity"/>
    <property type="evidence" value="ECO:0007669"/>
    <property type="project" value="InterPro"/>
</dbReference>
<feature type="domain" description="Alpha-D-phosphohexomutase C-terminal" evidence="8">
    <location>
        <begin position="369"/>
        <end position="443"/>
    </location>
</feature>
<sequence length="451" mass="50719">MKINPNIFRQYDIRGIVGQDLDEELANILGKAFGTFAVKNGEKKVLVGSDNRSSSPSLKKSVIDGLLSTGCDVVDIGTVITPIFYYSRIRYDINPGIMVTASHNPGEFNGFKVGFGPGTIYGEEIQELRRMMEKGEFVTGNGNLSYLDPTEDYINMICEKIHLDRKLRVGVDCGNGTASFFAEKLFKRLGVDVYPIYCDSDPGFPHHFPDPVKPENLKDLRDLVLKEKLDLGIGFDGDGDRIGVVDDSGNVIFGDMLMILFWREIMPRHPGATAIVEVKCSQALPEEIQKLGGKPMFYKTGHSLIKAKMRQIGAVFTGEMSGHMFFADEYYGYDDALYAAARLLRILSKTSRKLSELLSDVPRYYSTPELRVHCPDEEKFKKVEEVKEYFRDKYPMIEVDGARVLFPEGWGLVRSSNTGPELIVRCEARTQEGLEKIKDEIQDALKPLKLF</sequence>
<dbReference type="PANTHER" id="PTHR43771">
    <property type="entry name" value="PHOSPHOMANNOMUTASE"/>
    <property type="match status" value="1"/>
</dbReference>
<feature type="domain" description="Alpha-D-phosphohexomutase alpha/beta/alpha" evidence="11">
    <location>
        <begin position="254"/>
        <end position="363"/>
    </location>
</feature>
<reference evidence="12 13" key="1">
    <citation type="submission" date="2018-10" db="EMBL/GenBank/DDBJ databases">
        <authorList>
            <person name="Zhang X."/>
        </authorList>
    </citation>
    <scope>NUCLEOTIDE SEQUENCE [LARGE SCALE GENOMIC DNA]</scope>
    <source>
        <strain evidence="12 13">SK-G1</strain>
    </source>
</reference>
<dbReference type="InterPro" id="IPR005843">
    <property type="entry name" value="A-D-PHexomutase_C"/>
</dbReference>
<keyword evidence="6" id="KW-0413">Isomerase</keyword>
<dbReference type="RefSeq" id="WP_122014367.1">
    <property type="nucleotide sequence ID" value="NZ_CP033169.1"/>
</dbReference>
<dbReference type="InterPro" id="IPR016066">
    <property type="entry name" value="A-D-PHexomutase_CS"/>
</dbReference>
<evidence type="ECO:0000256" key="3">
    <source>
        <dbReference type="ARBA" id="ARBA00022553"/>
    </source>
</evidence>
<dbReference type="PRINTS" id="PR00509">
    <property type="entry name" value="PGMPMM"/>
</dbReference>
<evidence type="ECO:0000256" key="7">
    <source>
        <dbReference type="RuleBase" id="RU004326"/>
    </source>
</evidence>
<dbReference type="GO" id="GO:0005975">
    <property type="term" value="P:carbohydrate metabolic process"/>
    <property type="evidence" value="ECO:0007669"/>
    <property type="project" value="InterPro"/>
</dbReference>
<dbReference type="Pfam" id="PF02880">
    <property type="entry name" value="PGM_PMM_III"/>
    <property type="match status" value="1"/>
</dbReference>
<dbReference type="SUPFAM" id="SSF55957">
    <property type="entry name" value="Phosphoglucomutase, C-terminal domain"/>
    <property type="match status" value="1"/>
</dbReference>
<feature type="domain" description="Alpha-D-phosphohexomutase alpha/beta/alpha" evidence="9">
    <location>
        <begin position="6"/>
        <end position="137"/>
    </location>
</feature>
<evidence type="ECO:0000256" key="6">
    <source>
        <dbReference type="ARBA" id="ARBA00023235"/>
    </source>
</evidence>
<dbReference type="KEGG" id="bacg:D2962_05265"/>
<dbReference type="InterPro" id="IPR005846">
    <property type="entry name" value="A-D-PHexomutase_a/b/a-III"/>
</dbReference>
<evidence type="ECO:0000259" key="9">
    <source>
        <dbReference type="Pfam" id="PF02878"/>
    </source>
</evidence>
<keyword evidence="3" id="KW-0597">Phosphoprotein</keyword>
<dbReference type="Pfam" id="PF00408">
    <property type="entry name" value="PGM_PMM_IV"/>
    <property type="match status" value="1"/>
</dbReference>
<dbReference type="PANTHER" id="PTHR43771:SF2">
    <property type="entry name" value="PHOSPHOMANNOMUTASE_PHOSPHOGLUCOMUTASE"/>
    <property type="match status" value="1"/>
</dbReference>
<dbReference type="Pfam" id="PF02878">
    <property type="entry name" value="PGM_PMM_I"/>
    <property type="match status" value="1"/>
</dbReference>
<dbReference type="AlphaFoldDB" id="A0A3G2R3Z1"/>
<dbReference type="CDD" id="cd03089">
    <property type="entry name" value="PMM_PGM"/>
    <property type="match status" value="1"/>
</dbReference>
<dbReference type="SUPFAM" id="SSF53738">
    <property type="entry name" value="Phosphoglucomutase, first 3 domains"/>
    <property type="match status" value="3"/>
</dbReference>
<dbReference type="Proteomes" id="UP000280960">
    <property type="component" value="Chromosome"/>
</dbReference>
<name>A0A3G2R3Z1_9FIRM</name>
<keyword evidence="5 7" id="KW-0460">Magnesium</keyword>
<keyword evidence="4 7" id="KW-0479">Metal-binding</keyword>
<evidence type="ECO:0000259" key="8">
    <source>
        <dbReference type="Pfam" id="PF00408"/>
    </source>
</evidence>
<accession>A0A3G2R3Z1</accession>
<dbReference type="PROSITE" id="PS00710">
    <property type="entry name" value="PGM_PMM"/>
    <property type="match status" value="1"/>
</dbReference>
<evidence type="ECO:0000256" key="4">
    <source>
        <dbReference type="ARBA" id="ARBA00022723"/>
    </source>
</evidence>
<evidence type="ECO:0000256" key="5">
    <source>
        <dbReference type="ARBA" id="ARBA00022842"/>
    </source>
</evidence>
<evidence type="ECO:0000313" key="13">
    <source>
        <dbReference type="Proteomes" id="UP000280960"/>
    </source>
</evidence>
<dbReference type="InterPro" id="IPR005845">
    <property type="entry name" value="A-D-PHexomutase_a/b/a-II"/>
</dbReference>
<dbReference type="InterPro" id="IPR005841">
    <property type="entry name" value="Alpha-D-phosphohexomutase_SF"/>
</dbReference>
<dbReference type="GO" id="GO:0000287">
    <property type="term" value="F:magnesium ion binding"/>
    <property type="evidence" value="ECO:0007669"/>
    <property type="project" value="InterPro"/>
</dbReference>
<evidence type="ECO:0000256" key="2">
    <source>
        <dbReference type="ARBA" id="ARBA00010231"/>
    </source>
</evidence>
<feature type="domain" description="Alpha-D-phosphohexomutase alpha/beta/alpha" evidence="10">
    <location>
        <begin position="152"/>
        <end position="249"/>
    </location>
</feature>
<dbReference type="InterPro" id="IPR005844">
    <property type="entry name" value="A-D-PHexomutase_a/b/a-I"/>
</dbReference>
<organism evidence="12 13">
    <name type="scientific">Biomaibacter acetigenes</name>
    <dbReference type="NCBI Taxonomy" id="2316383"/>
    <lineage>
        <taxon>Bacteria</taxon>
        <taxon>Bacillati</taxon>
        <taxon>Bacillota</taxon>
        <taxon>Clostridia</taxon>
        <taxon>Thermosediminibacterales</taxon>
        <taxon>Tepidanaerobacteraceae</taxon>
        <taxon>Biomaibacter</taxon>
    </lineage>
</organism>
<dbReference type="InterPro" id="IPR016055">
    <property type="entry name" value="A-D-PHexomutase_a/b/a-I/II/III"/>
</dbReference>
<dbReference type="Gene3D" id="3.30.310.50">
    <property type="entry name" value="Alpha-D-phosphohexomutase, C-terminal domain"/>
    <property type="match status" value="1"/>
</dbReference>
<comment type="cofactor">
    <cofactor evidence="1">
        <name>Mg(2+)</name>
        <dbReference type="ChEBI" id="CHEBI:18420"/>
    </cofactor>
</comment>
<proteinExistence type="inferred from homology"/>
<evidence type="ECO:0000259" key="10">
    <source>
        <dbReference type="Pfam" id="PF02879"/>
    </source>
</evidence>
<keyword evidence="13" id="KW-1185">Reference proteome</keyword>
<comment type="similarity">
    <text evidence="2 7">Belongs to the phosphohexose mutase family.</text>
</comment>
<evidence type="ECO:0000259" key="11">
    <source>
        <dbReference type="Pfam" id="PF02880"/>
    </source>
</evidence>
<dbReference type="Gene3D" id="3.40.120.10">
    <property type="entry name" value="Alpha-D-Glucose-1,6-Bisphosphate, subunit A, domain 3"/>
    <property type="match status" value="3"/>
</dbReference>